<accession>A0A391P4I1</accession>
<dbReference type="SFLD" id="SFLDG01129">
    <property type="entry name" value="C1.5:_HAD__Beta-PGM__Phosphata"/>
    <property type="match status" value="1"/>
</dbReference>
<dbReference type="InterPro" id="IPR041492">
    <property type="entry name" value="HAD_2"/>
</dbReference>
<dbReference type="InterPro" id="IPR023198">
    <property type="entry name" value="PGP-like_dom2"/>
</dbReference>
<dbReference type="GO" id="GO:0004713">
    <property type="term" value="F:protein tyrosine kinase activity"/>
    <property type="evidence" value="ECO:0007669"/>
    <property type="project" value="TreeGrafter"/>
</dbReference>
<gene>
    <name evidence="1" type="ORF">KGMB01110_28830</name>
</gene>
<dbReference type="InterPro" id="IPR023214">
    <property type="entry name" value="HAD_sf"/>
</dbReference>
<dbReference type="Pfam" id="PF13419">
    <property type="entry name" value="HAD_2"/>
    <property type="match status" value="1"/>
</dbReference>
<dbReference type="Proteomes" id="UP000265643">
    <property type="component" value="Unassembled WGS sequence"/>
</dbReference>
<reference evidence="2" key="1">
    <citation type="submission" date="2018-09" db="EMBL/GenBank/DDBJ databases">
        <title>Draft Genome Sequence of Mediterraneibacter sp. KCTC 15684.</title>
        <authorList>
            <person name="Kim J.S."/>
            <person name="Han K.I."/>
            <person name="Suh M.K."/>
            <person name="Lee K.C."/>
            <person name="Eom M.K."/>
            <person name="Lee J.H."/>
            <person name="Park S.H."/>
            <person name="Kang S.W."/>
            <person name="Park J.E."/>
            <person name="Oh B.S."/>
            <person name="Yu S.Y."/>
            <person name="Choi S.H."/>
            <person name="Lee D.H."/>
            <person name="Yoon H."/>
            <person name="Kim B."/>
            <person name="Yang S.J."/>
            <person name="Lee J.S."/>
        </authorList>
    </citation>
    <scope>NUCLEOTIDE SEQUENCE [LARGE SCALE GENOMIC DNA]</scope>
    <source>
        <strain evidence="2">KCTC 15684</strain>
    </source>
</reference>
<dbReference type="PANTHER" id="PTHR43434">
    <property type="entry name" value="PHOSPHOGLYCOLATE PHOSPHATASE"/>
    <property type="match status" value="1"/>
</dbReference>
<dbReference type="EMBL" id="BHGK01000004">
    <property type="protein sequence ID" value="GCA68447.1"/>
    <property type="molecule type" value="Genomic_DNA"/>
</dbReference>
<dbReference type="NCBIfam" id="TIGR01549">
    <property type="entry name" value="HAD-SF-IA-v1"/>
    <property type="match status" value="1"/>
</dbReference>
<name>A0A391P4I1_9FIRM</name>
<dbReference type="InterPro" id="IPR050155">
    <property type="entry name" value="HAD-like_hydrolase_sf"/>
</dbReference>
<dbReference type="InterPro" id="IPR006439">
    <property type="entry name" value="HAD-SF_hydro_IA"/>
</dbReference>
<dbReference type="PANTHER" id="PTHR43434:SF20">
    <property type="entry name" value="5'-NUCLEOTIDASE"/>
    <property type="match status" value="1"/>
</dbReference>
<dbReference type="InterPro" id="IPR036412">
    <property type="entry name" value="HAD-like_sf"/>
</dbReference>
<dbReference type="SFLD" id="SFLDG01135">
    <property type="entry name" value="C1.5.6:_HAD__Beta-PGM__Phospha"/>
    <property type="match status" value="1"/>
</dbReference>
<dbReference type="SUPFAM" id="SSF56784">
    <property type="entry name" value="HAD-like"/>
    <property type="match status" value="1"/>
</dbReference>
<evidence type="ECO:0000313" key="2">
    <source>
        <dbReference type="Proteomes" id="UP000265643"/>
    </source>
</evidence>
<dbReference type="Gene3D" id="1.10.150.240">
    <property type="entry name" value="Putative phosphatase, domain 2"/>
    <property type="match status" value="1"/>
</dbReference>
<protein>
    <submittedName>
        <fullName evidence="1">Phosphoglycolate phosphatase</fullName>
    </submittedName>
</protein>
<sequence>MAEIFLFDLDGTLTESGTGIVNSVAYALEHFKIPVSDEKKELYRFVGPSLKDAFSGYYGFDEKQTMEAIRVYREYYTRQGMFENRVYDGVEELLSSLKANGKRLMVATSKPEIYARQILDYFHLSSYFAFIGGSLMSETRTDKTEVIRYVFESTGITDVSRAVMVGDRSHDMIGAKNAGIKKVGVLYGYGTRAELEEAEADLLIETPMDLIRYADTL</sequence>
<dbReference type="GO" id="GO:0005829">
    <property type="term" value="C:cytosol"/>
    <property type="evidence" value="ECO:0007669"/>
    <property type="project" value="TreeGrafter"/>
</dbReference>
<dbReference type="Gene3D" id="3.40.50.1000">
    <property type="entry name" value="HAD superfamily/HAD-like"/>
    <property type="match status" value="1"/>
</dbReference>
<proteinExistence type="predicted"/>
<dbReference type="RefSeq" id="WP_119299319.1">
    <property type="nucleotide sequence ID" value="NZ_BHGK01000004.1"/>
</dbReference>
<dbReference type="FunFam" id="3.40.50.1000:FF:000022">
    <property type="entry name" value="Phosphoglycolate phosphatase"/>
    <property type="match status" value="1"/>
</dbReference>
<evidence type="ECO:0000313" key="1">
    <source>
        <dbReference type="EMBL" id="GCA68447.1"/>
    </source>
</evidence>
<keyword evidence="2" id="KW-1185">Reference proteome</keyword>
<organism evidence="1 2">
    <name type="scientific">Mediterraneibacter butyricigenes</name>
    <dbReference type="NCBI Taxonomy" id="2316025"/>
    <lineage>
        <taxon>Bacteria</taxon>
        <taxon>Bacillati</taxon>
        <taxon>Bacillota</taxon>
        <taxon>Clostridia</taxon>
        <taxon>Lachnospirales</taxon>
        <taxon>Lachnospiraceae</taxon>
        <taxon>Mediterraneibacter</taxon>
    </lineage>
</organism>
<comment type="caution">
    <text evidence="1">The sequence shown here is derived from an EMBL/GenBank/DDBJ whole genome shotgun (WGS) entry which is preliminary data.</text>
</comment>
<dbReference type="SFLD" id="SFLDS00003">
    <property type="entry name" value="Haloacid_Dehalogenase"/>
    <property type="match status" value="1"/>
</dbReference>
<dbReference type="AlphaFoldDB" id="A0A391P4I1"/>